<dbReference type="RefSeq" id="XP_004342308.1">
    <property type="nucleotide sequence ID" value="XM_004342259.1"/>
</dbReference>
<dbReference type="VEuPathDB" id="AmoebaDB:ACA1_116700"/>
<dbReference type="KEGG" id="acan:ACA1_116700"/>
<dbReference type="AlphaFoldDB" id="L8H629"/>
<gene>
    <name evidence="3" type="ORF">ACA1_116700</name>
</gene>
<reference evidence="3 4" key="1">
    <citation type="journal article" date="2013" name="Genome Biol.">
        <title>Genome of Acanthamoeba castellanii highlights extensive lateral gene transfer and early evolution of tyrosine kinase signaling.</title>
        <authorList>
            <person name="Clarke M."/>
            <person name="Lohan A.J."/>
            <person name="Liu B."/>
            <person name="Lagkouvardos I."/>
            <person name="Roy S."/>
            <person name="Zafar N."/>
            <person name="Bertelli C."/>
            <person name="Schilde C."/>
            <person name="Kianianmomeni A."/>
            <person name="Burglin T.R."/>
            <person name="Frech C."/>
            <person name="Turcotte B."/>
            <person name="Kopec K.O."/>
            <person name="Synnott J.M."/>
            <person name="Choo C."/>
            <person name="Paponov I."/>
            <person name="Finkler A."/>
            <person name="Soon Heng Tan C."/>
            <person name="Hutchins A.P."/>
            <person name="Weinmeier T."/>
            <person name="Rattei T."/>
            <person name="Chu J.S."/>
            <person name="Gimenez G."/>
            <person name="Irimia M."/>
            <person name="Rigden D.J."/>
            <person name="Fitzpatrick D.A."/>
            <person name="Lorenzo-Morales J."/>
            <person name="Bateman A."/>
            <person name="Chiu C.H."/>
            <person name="Tang P."/>
            <person name="Hegemann P."/>
            <person name="Fromm H."/>
            <person name="Raoult D."/>
            <person name="Greub G."/>
            <person name="Miranda-Saavedra D."/>
            <person name="Chen N."/>
            <person name="Nash P."/>
            <person name="Ginger M.L."/>
            <person name="Horn M."/>
            <person name="Schaap P."/>
            <person name="Caler L."/>
            <person name="Loftus B."/>
        </authorList>
    </citation>
    <scope>NUCLEOTIDE SEQUENCE [LARGE SCALE GENOMIC DNA]</scope>
    <source>
        <strain evidence="3 4">Neff</strain>
    </source>
</reference>
<protein>
    <recommendedName>
        <fullName evidence="2">Acanthaporin domain-containing protein</fullName>
    </recommendedName>
</protein>
<keyword evidence="1" id="KW-0732">Signal</keyword>
<dbReference type="Proteomes" id="UP000011083">
    <property type="component" value="Unassembled WGS sequence"/>
</dbReference>
<organism evidence="3 4">
    <name type="scientific">Acanthamoeba castellanii (strain ATCC 30010 / Neff)</name>
    <dbReference type="NCBI Taxonomy" id="1257118"/>
    <lineage>
        <taxon>Eukaryota</taxon>
        <taxon>Amoebozoa</taxon>
        <taxon>Discosea</taxon>
        <taxon>Longamoebia</taxon>
        <taxon>Centramoebida</taxon>
        <taxon>Acanthamoebidae</taxon>
        <taxon>Acanthamoeba</taxon>
    </lineage>
</organism>
<dbReference type="Pfam" id="PF20963">
    <property type="entry name" value="Acanthaporin"/>
    <property type="match status" value="1"/>
</dbReference>
<sequence length="141" mass="14982">MRFTLALFALLAALFAVAQANDCIMTKCAYQLDACAQDMSCSASLECAISCDTFDTACIQGCANEAYVLDLIAEDEHELRIMSKCNIIKKAECAVGVAAAISSCGGPANIPCIISRLKALHGCGKCFCQTLKCRGLCKDFC</sequence>
<proteinExistence type="predicted"/>
<evidence type="ECO:0000313" key="3">
    <source>
        <dbReference type="EMBL" id="ELR20198.1"/>
    </source>
</evidence>
<feature type="signal peptide" evidence="1">
    <location>
        <begin position="1"/>
        <end position="20"/>
    </location>
</feature>
<evidence type="ECO:0000313" key="4">
    <source>
        <dbReference type="Proteomes" id="UP000011083"/>
    </source>
</evidence>
<dbReference type="EMBL" id="KB007926">
    <property type="protein sequence ID" value="ELR20198.1"/>
    <property type="molecule type" value="Genomic_DNA"/>
</dbReference>
<dbReference type="Gene3D" id="1.10.10.1840">
    <property type="match status" value="1"/>
</dbReference>
<name>L8H629_ACACF</name>
<dbReference type="InterPro" id="IPR049068">
    <property type="entry name" value="Acanthaporin"/>
</dbReference>
<keyword evidence="4" id="KW-1185">Reference proteome</keyword>
<feature type="domain" description="Acanthaporin" evidence="2">
    <location>
        <begin position="81"/>
        <end position="141"/>
    </location>
</feature>
<feature type="chain" id="PRO_5003990165" description="Acanthaporin domain-containing protein" evidence="1">
    <location>
        <begin position="21"/>
        <end position="141"/>
    </location>
</feature>
<evidence type="ECO:0000256" key="1">
    <source>
        <dbReference type="SAM" id="SignalP"/>
    </source>
</evidence>
<accession>L8H629</accession>
<dbReference type="GeneID" id="14921044"/>
<evidence type="ECO:0000259" key="2">
    <source>
        <dbReference type="Pfam" id="PF20963"/>
    </source>
</evidence>